<name>A0A2S6AHP7_9NOCA</name>
<protein>
    <submittedName>
        <fullName evidence="1">Uncharacterized protein</fullName>
    </submittedName>
</protein>
<reference evidence="1 2" key="1">
    <citation type="submission" date="2018-02" db="EMBL/GenBank/DDBJ databases">
        <title>8 Nocardia nova and 1 Nocardia cyriacigeorgica strain used for evolution to TMP-SMX.</title>
        <authorList>
            <person name="Mehta H."/>
            <person name="Weng J."/>
            <person name="Shamoo Y."/>
        </authorList>
    </citation>
    <scope>NUCLEOTIDE SEQUENCE [LARGE SCALE GENOMIC DNA]</scope>
    <source>
        <strain evidence="1 2">MDA3139</strain>
    </source>
</reference>
<dbReference type="Proteomes" id="UP000239874">
    <property type="component" value="Unassembled WGS sequence"/>
</dbReference>
<proteinExistence type="predicted"/>
<dbReference type="AlphaFoldDB" id="A0A2S6AHP7"/>
<evidence type="ECO:0000313" key="1">
    <source>
        <dbReference type="EMBL" id="PPJ34751.1"/>
    </source>
</evidence>
<accession>A0A2S6AHP7</accession>
<gene>
    <name evidence="1" type="ORF">C5E45_29335</name>
</gene>
<dbReference type="EMBL" id="PSZC01000028">
    <property type="protein sequence ID" value="PPJ34751.1"/>
    <property type="molecule type" value="Genomic_DNA"/>
</dbReference>
<comment type="caution">
    <text evidence="1">The sequence shown here is derived from an EMBL/GenBank/DDBJ whole genome shotgun (WGS) entry which is preliminary data.</text>
</comment>
<organism evidence="1 2">
    <name type="scientific">Nocardia nova</name>
    <dbReference type="NCBI Taxonomy" id="37330"/>
    <lineage>
        <taxon>Bacteria</taxon>
        <taxon>Bacillati</taxon>
        <taxon>Actinomycetota</taxon>
        <taxon>Actinomycetes</taxon>
        <taxon>Mycobacteriales</taxon>
        <taxon>Nocardiaceae</taxon>
        <taxon>Nocardia</taxon>
    </lineage>
</organism>
<evidence type="ECO:0000313" key="2">
    <source>
        <dbReference type="Proteomes" id="UP000239874"/>
    </source>
</evidence>
<sequence length="77" mass="8233">MARELADLLKVTPPGDHPIVAEHLATGVVVSMSSALADIRMMVDVHQDMAPVSAHRVMTFAQEVAQATLAWVKGLAQ</sequence>